<accession>M3YHA3</accession>
<dbReference type="HOGENOM" id="CLU_2548925_0_0_1"/>
<evidence type="ECO:0000313" key="1">
    <source>
        <dbReference type="Ensembl" id="ENSMPUP00000010710.1"/>
    </source>
</evidence>
<dbReference type="EMBL" id="AEYP01050038">
    <property type="status" value="NOT_ANNOTATED_CDS"/>
    <property type="molecule type" value="Genomic_DNA"/>
</dbReference>
<dbReference type="Ensembl" id="ENSMPUT00000010889.1">
    <property type="protein sequence ID" value="ENSMPUP00000010710.1"/>
    <property type="gene ID" value="ENSMPUG00000010798.1"/>
</dbReference>
<sequence length="83" mass="10041">KKKRKKKKKKKKDHKCKGFFLDSQTSSIKLYVCPYARLHCFDYCSFVVSFENGKCESSSFVLFQDCFNYSRSFRFPYKFKVKF</sequence>
<dbReference type="AlphaFoldDB" id="M3YHA3"/>
<name>M3YHA3_MUSPF</name>
<dbReference type="EMBL" id="AEYP01050039">
    <property type="status" value="NOT_ANNOTATED_CDS"/>
    <property type="molecule type" value="Genomic_DNA"/>
</dbReference>
<dbReference type="InParanoid" id="M3YHA3"/>
<proteinExistence type="predicted"/>
<reference evidence="1" key="1">
    <citation type="submission" date="2024-06" db="UniProtKB">
        <authorList>
            <consortium name="Ensembl"/>
        </authorList>
    </citation>
    <scope>IDENTIFICATION</scope>
</reference>
<organism evidence="1">
    <name type="scientific">Mustela putorius furo</name>
    <name type="common">European domestic ferret</name>
    <name type="synonym">Mustela furo</name>
    <dbReference type="NCBI Taxonomy" id="9669"/>
    <lineage>
        <taxon>Eukaryota</taxon>
        <taxon>Metazoa</taxon>
        <taxon>Chordata</taxon>
        <taxon>Craniata</taxon>
        <taxon>Vertebrata</taxon>
        <taxon>Euteleostomi</taxon>
        <taxon>Mammalia</taxon>
        <taxon>Eutheria</taxon>
        <taxon>Laurasiatheria</taxon>
        <taxon>Carnivora</taxon>
        <taxon>Caniformia</taxon>
        <taxon>Musteloidea</taxon>
        <taxon>Mustelidae</taxon>
        <taxon>Mustelinae</taxon>
        <taxon>Mustela</taxon>
    </lineage>
</organism>
<protein>
    <submittedName>
        <fullName evidence="1">Uncharacterized protein</fullName>
    </submittedName>
</protein>